<dbReference type="OrthoDB" id="10025474at2759"/>
<protein>
    <submittedName>
        <fullName evidence="1">Uncharacterized protein</fullName>
    </submittedName>
</protein>
<dbReference type="GeneID" id="14904019"/>
<organism evidence="1 2">
    <name type="scientific">Ichthyophthirius multifiliis</name>
    <name type="common">White spot disease agent</name>
    <name type="synonym">Ich</name>
    <dbReference type="NCBI Taxonomy" id="5932"/>
    <lineage>
        <taxon>Eukaryota</taxon>
        <taxon>Sar</taxon>
        <taxon>Alveolata</taxon>
        <taxon>Ciliophora</taxon>
        <taxon>Intramacronucleata</taxon>
        <taxon>Oligohymenophorea</taxon>
        <taxon>Hymenostomatida</taxon>
        <taxon>Ophryoglenina</taxon>
        <taxon>Ichthyophthirius</taxon>
    </lineage>
</organism>
<dbReference type="Proteomes" id="UP000008983">
    <property type="component" value="Unassembled WGS sequence"/>
</dbReference>
<feature type="non-terminal residue" evidence="1">
    <location>
        <position position="1"/>
    </location>
</feature>
<reference evidence="1 2" key="1">
    <citation type="submission" date="2011-07" db="EMBL/GenBank/DDBJ databases">
        <authorList>
            <person name="Coyne R."/>
            <person name="Brami D."/>
            <person name="Johnson J."/>
            <person name="Hostetler J."/>
            <person name="Hannick L."/>
            <person name="Clark T."/>
            <person name="Cassidy-Hanley D."/>
            <person name="Inman J."/>
        </authorList>
    </citation>
    <scope>NUCLEOTIDE SEQUENCE [LARGE SCALE GENOMIC DNA]</scope>
    <source>
        <strain evidence="1 2">G5</strain>
    </source>
</reference>
<dbReference type="InParanoid" id="G0R3K8"/>
<dbReference type="EMBL" id="GL984306">
    <property type="protein sequence ID" value="EGR27945.1"/>
    <property type="molecule type" value="Genomic_DNA"/>
</dbReference>
<accession>G0R3K8</accession>
<evidence type="ECO:0000313" key="1">
    <source>
        <dbReference type="EMBL" id="EGR27945.1"/>
    </source>
</evidence>
<dbReference type="RefSeq" id="XP_004027290.1">
    <property type="nucleotide sequence ID" value="XM_004027241.1"/>
</dbReference>
<dbReference type="eggNOG" id="ENOG502RYKP">
    <property type="taxonomic scope" value="Eukaryota"/>
</dbReference>
<sequence>NYSQIFQIPPDNDDSSVNIALGQRIYASELVNEEIKQKWYKHNFHIKGYYDKVKQYSYNPFLNNTIDTRTYYAFSKFFNYLKQNNRTETSYFFTTWILDFSEEKKDVMYIPLHVNNVDVSVNANILYGLNNFLIWEQNITLIEDVFDQKLQNMYILSAELIHYVLQNNLTETHPDIIMLYYPSINDFYWFIARNVYLLNSFQPKKDYKVINQARQILTEAMRKYVTPKIISEMKKDDKDNSYWDQFLGNYANKTRGEDRNFATIMNLNAIIDSWTIGDKKERSYIKETTKELKQIIKTEFKIYFKKTLSIIII</sequence>
<evidence type="ECO:0000313" key="2">
    <source>
        <dbReference type="Proteomes" id="UP000008983"/>
    </source>
</evidence>
<keyword evidence="2" id="KW-1185">Reference proteome</keyword>
<dbReference type="AlphaFoldDB" id="G0R3K8"/>
<gene>
    <name evidence="1" type="ORF">IMG5_186070</name>
</gene>
<name>G0R3K8_ICHMU</name>
<proteinExistence type="predicted"/>